<dbReference type="GO" id="GO:0015344">
    <property type="term" value="F:siderophore uptake transmembrane transporter activity"/>
    <property type="evidence" value="ECO:0007669"/>
    <property type="project" value="TreeGrafter"/>
</dbReference>
<dbReference type="RefSeq" id="WP_166520074.1">
    <property type="nucleotide sequence ID" value="NZ_JAAABJ010000617.1"/>
</dbReference>
<evidence type="ECO:0000256" key="7">
    <source>
        <dbReference type="ARBA" id="ARBA00023237"/>
    </source>
</evidence>
<evidence type="ECO:0000256" key="3">
    <source>
        <dbReference type="ARBA" id="ARBA00022452"/>
    </source>
</evidence>
<dbReference type="SUPFAM" id="SSF56935">
    <property type="entry name" value="Porins"/>
    <property type="match status" value="1"/>
</dbReference>
<feature type="domain" description="Outer membrane protein beta-barrel" evidence="9">
    <location>
        <begin position="369"/>
        <end position="773"/>
    </location>
</feature>
<keyword evidence="4 8" id="KW-0812">Transmembrane</keyword>
<dbReference type="InterPro" id="IPR037066">
    <property type="entry name" value="Plug_dom_sf"/>
</dbReference>
<evidence type="ECO:0000256" key="8">
    <source>
        <dbReference type="SAM" id="Phobius"/>
    </source>
</evidence>
<keyword evidence="5" id="KW-0732">Signal</keyword>
<dbReference type="Proteomes" id="UP000553459">
    <property type="component" value="Unassembled WGS sequence"/>
</dbReference>
<dbReference type="Gene3D" id="2.170.130.10">
    <property type="entry name" value="TonB-dependent receptor, plug domain"/>
    <property type="match status" value="1"/>
</dbReference>
<comment type="subcellular location">
    <subcellularLocation>
        <location evidence="1">Cell outer membrane</location>
        <topology evidence="1">Multi-pass membrane protein</topology>
    </subcellularLocation>
</comment>
<evidence type="ECO:0000256" key="2">
    <source>
        <dbReference type="ARBA" id="ARBA00022448"/>
    </source>
</evidence>
<evidence type="ECO:0000256" key="5">
    <source>
        <dbReference type="ARBA" id="ARBA00022729"/>
    </source>
</evidence>
<keyword evidence="6 8" id="KW-0472">Membrane</keyword>
<dbReference type="Pfam" id="PF14905">
    <property type="entry name" value="OMP_b-brl_3"/>
    <property type="match status" value="1"/>
</dbReference>
<dbReference type="EMBL" id="JAAABJ010000617">
    <property type="protein sequence ID" value="NAW51813.1"/>
    <property type="molecule type" value="Genomic_DNA"/>
</dbReference>
<protein>
    <submittedName>
        <fullName evidence="10">TonB-dependent receptor</fullName>
    </submittedName>
</protein>
<reference evidence="10 11" key="1">
    <citation type="submission" date="2019-11" db="EMBL/GenBank/DDBJ databases">
        <title>Characterization of Elizabethkingia argenteiflava sp. nov., isolated from inner surface of Soybean Pods.</title>
        <authorList>
            <person name="Mo S."/>
        </authorList>
    </citation>
    <scope>NUCLEOTIDE SEQUENCE [LARGE SCALE GENOMIC DNA]</scope>
    <source>
        <strain evidence="10 11">YB22</strain>
    </source>
</reference>
<dbReference type="InterPro" id="IPR041700">
    <property type="entry name" value="OMP_b-brl_3"/>
</dbReference>
<dbReference type="InterPro" id="IPR039426">
    <property type="entry name" value="TonB-dep_rcpt-like"/>
</dbReference>
<dbReference type="GO" id="GO:0009279">
    <property type="term" value="C:cell outer membrane"/>
    <property type="evidence" value="ECO:0007669"/>
    <property type="project" value="UniProtKB-SubCell"/>
</dbReference>
<keyword evidence="11" id="KW-1185">Reference proteome</keyword>
<proteinExistence type="predicted"/>
<dbReference type="PANTHER" id="PTHR30069">
    <property type="entry name" value="TONB-DEPENDENT OUTER MEMBRANE RECEPTOR"/>
    <property type="match status" value="1"/>
</dbReference>
<keyword evidence="10" id="KW-0675">Receptor</keyword>
<keyword evidence="2" id="KW-0813">Transport</keyword>
<dbReference type="AlphaFoldDB" id="A0A845PX65"/>
<evidence type="ECO:0000313" key="11">
    <source>
        <dbReference type="Proteomes" id="UP000553459"/>
    </source>
</evidence>
<sequence>MDNNRAVAIYTIICFFICFCQITGQTLKGYVHVNKKPMNAAEVFIVDSEQKKYFTITGENGQFSIELPNKKWYSVKIFSNKKLLLDRNIFLEGNKIENFSLEEKEVEIKGLDIISKKKIIQQKVDRLVFNVENSIIAGSGDVLDAILLAPRISVQNDEIKIMGKNKILVMLDNRPINIQKNDLINYLKSIRSDDISSIEVITNPPSKYIAEGNSGIVNIITKKSKTDYWNLTLNTSGQISSRFINKDGIIYNLKHKDLSISSSVNYAGGYSVPTKFSNIEYPDATWTENNNQLLLTDNFSSRISIDYKINKHISTGAQYIGSYSSPVIESNIESNIFGKSNNNSLIQTKSKDSKNNKFTSFNYHIIYAIDTIGKKISFDFDYFNNIGNTSQVYATNIINDLGSLSNSQSFSSGKNEGAQRINNYSMNVDVEHPTSWIDFNYGARLSFTNTLNDIKFYNLNEQGINLDKNKTNQFSFKEKNQAIYFSANKKIGDKWEAQVGIRLENIQTNGFSKTLNQESDIRYTKFFPTAYILYKLNDHNQFSVNYGKRIHRPEFSLLNPFKYIYSPYSTSEGNPYLLPEFTNNLEFTYNYKDFMITSLYYSDLKDGFDMLNMLDNQSKIQNVRPINFITNKSYGINQYFYLKLFSWLNVNLTLNIFNSQSKSNTPITLSYLNGWNLETKADLNFTLNKQKTFFLGVNLWQTSKGVSNLDRNSSGYQVDASLKLLLNKKLQLICYANDIFRSNIIAYTGFSNNNETFYRNYDDLRFVRLSLVYSFGNKSIKESSREVKNSEEKERAVSK</sequence>
<dbReference type="GO" id="GO:0044718">
    <property type="term" value="P:siderophore transmembrane transport"/>
    <property type="evidence" value="ECO:0007669"/>
    <property type="project" value="TreeGrafter"/>
</dbReference>
<evidence type="ECO:0000256" key="1">
    <source>
        <dbReference type="ARBA" id="ARBA00004571"/>
    </source>
</evidence>
<evidence type="ECO:0000313" key="10">
    <source>
        <dbReference type="EMBL" id="NAW51813.1"/>
    </source>
</evidence>
<keyword evidence="7" id="KW-0998">Cell outer membrane</keyword>
<keyword evidence="3" id="KW-1134">Transmembrane beta strand</keyword>
<dbReference type="PANTHER" id="PTHR30069:SF29">
    <property type="entry name" value="HEMOGLOBIN AND HEMOGLOBIN-HAPTOGLOBIN-BINDING PROTEIN 1-RELATED"/>
    <property type="match status" value="1"/>
</dbReference>
<dbReference type="SUPFAM" id="SSF49464">
    <property type="entry name" value="Carboxypeptidase regulatory domain-like"/>
    <property type="match status" value="1"/>
</dbReference>
<organism evidence="10 11">
    <name type="scientific">Elizabethkingia argenteiflava</name>
    <dbReference type="NCBI Taxonomy" id="2681556"/>
    <lineage>
        <taxon>Bacteria</taxon>
        <taxon>Pseudomonadati</taxon>
        <taxon>Bacteroidota</taxon>
        <taxon>Flavobacteriia</taxon>
        <taxon>Flavobacteriales</taxon>
        <taxon>Weeksellaceae</taxon>
        <taxon>Elizabethkingia</taxon>
    </lineage>
</organism>
<dbReference type="Gene3D" id="2.40.170.20">
    <property type="entry name" value="TonB-dependent receptor, beta-barrel domain"/>
    <property type="match status" value="1"/>
</dbReference>
<dbReference type="InterPro" id="IPR036942">
    <property type="entry name" value="Beta-barrel_TonB_sf"/>
</dbReference>
<evidence type="ECO:0000259" key="9">
    <source>
        <dbReference type="Pfam" id="PF14905"/>
    </source>
</evidence>
<feature type="transmembrane region" description="Helical" evidence="8">
    <location>
        <begin position="7"/>
        <end position="27"/>
    </location>
</feature>
<evidence type="ECO:0000256" key="6">
    <source>
        <dbReference type="ARBA" id="ARBA00023136"/>
    </source>
</evidence>
<name>A0A845PX65_9FLAO</name>
<evidence type="ECO:0000256" key="4">
    <source>
        <dbReference type="ARBA" id="ARBA00022692"/>
    </source>
</evidence>
<accession>A0A845PX65</accession>
<comment type="caution">
    <text evidence="10">The sequence shown here is derived from an EMBL/GenBank/DDBJ whole genome shotgun (WGS) entry which is preliminary data.</text>
</comment>
<dbReference type="InterPro" id="IPR008969">
    <property type="entry name" value="CarboxyPept-like_regulatory"/>
</dbReference>
<gene>
    <name evidence="10" type="ORF">GNY06_10670</name>
</gene>
<keyword evidence="8" id="KW-1133">Transmembrane helix</keyword>